<name>A0A165QH46_EXIGL</name>
<proteinExistence type="predicted"/>
<dbReference type="AlphaFoldDB" id="A0A165QH46"/>
<dbReference type="Proteomes" id="UP000077266">
    <property type="component" value="Unassembled WGS sequence"/>
</dbReference>
<evidence type="ECO:0000313" key="2">
    <source>
        <dbReference type="EMBL" id="KZW03608.1"/>
    </source>
</evidence>
<evidence type="ECO:0000256" key="1">
    <source>
        <dbReference type="SAM" id="SignalP"/>
    </source>
</evidence>
<dbReference type="InParanoid" id="A0A165QH46"/>
<sequence>MSLFSALLTVSVLLPLLAPLLRQRKRTRSKQKHAHDTGETPILCSTNAPSCLYAFLAL</sequence>
<reference evidence="2 3" key="1">
    <citation type="journal article" date="2016" name="Mol. Biol. Evol.">
        <title>Comparative Genomics of Early-Diverging Mushroom-Forming Fungi Provides Insights into the Origins of Lignocellulose Decay Capabilities.</title>
        <authorList>
            <person name="Nagy L.G."/>
            <person name="Riley R."/>
            <person name="Tritt A."/>
            <person name="Adam C."/>
            <person name="Daum C."/>
            <person name="Floudas D."/>
            <person name="Sun H."/>
            <person name="Yadav J.S."/>
            <person name="Pangilinan J."/>
            <person name="Larsson K.H."/>
            <person name="Matsuura K."/>
            <person name="Barry K."/>
            <person name="Labutti K."/>
            <person name="Kuo R."/>
            <person name="Ohm R.A."/>
            <person name="Bhattacharya S.S."/>
            <person name="Shirouzu T."/>
            <person name="Yoshinaga Y."/>
            <person name="Martin F.M."/>
            <person name="Grigoriev I.V."/>
            <person name="Hibbett D.S."/>
        </authorList>
    </citation>
    <scope>NUCLEOTIDE SEQUENCE [LARGE SCALE GENOMIC DNA]</scope>
    <source>
        <strain evidence="2 3">HHB12029</strain>
    </source>
</reference>
<evidence type="ECO:0000313" key="3">
    <source>
        <dbReference type="Proteomes" id="UP000077266"/>
    </source>
</evidence>
<dbReference type="EMBL" id="KV425883">
    <property type="protein sequence ID" value="KZW03608.1"/>
    <property type="molecule type" value="Genomic_DNA"/>
</dbReference>
<gene>
    <name evidence="2" type="ORF">EXIGLDRAFT_153896</name>
</gene>
<keyword evidence="1" id="KW-0732">Signal</keyword>
<feature type="signal peptide" evidence="1">
    <location>
        <begin position="1"/>
        <end position="22"/>
    </location>
</feature>
<organism evidence="2 3">
    <name type="scientific">Exidia glandulosa HHB12029</name>
    <dbReference type="NCBI Taxonomy" id="1314781"/>
    <lineage>
        <taxon>Eukaryota</taxon>
        <taxon>Fungi</taxon>
        <taxon>Dikarya</taxon>
        <taxon>Basidiomycota</taxon>
        <taxon>Agaricomycotina</taxon>
        <taxon>Agaricomycetes</taxon>
        <taxon>Auriculariales</taxon>
        <taxon>Exidiaceae</taxon>
        <taxon>Exidia</taxon>
    </lineage>
</organism>
<feature type="chain" id="PRO_5007865013" evidence="1">
    <location>
        <begin position="23"/>
        <end position="58"/>
    </location>
</feature>
<protein>
    <submittedName>
        <fullName evidence="2">Uncharacterized protein</fullName>
    </submittedName>
</protein>
<keyword evidence="3" id="KW-1185">Reference proteome</keyword>
<accession>A0A165QH46</accession>